<keyword evidence="1 3" id="KW-0853">WD repeat</keyword>
<dbReference type="PROSITE" id="PS00678">
    <property type="entry name" value="WD_REPEATS_1"/>
    <property type="match status" value="1"/>
</dbReference>
<keyword evidence="6" id="KW-1185">Reference proteome</keyword>
<organism evidence="5 6">
    <name type="scientific">Klebsormidium nitens</name>
    <name type="common">Green alga</name>
    <name type="synonym">Ulothrix nitens</name>
    <dbReference type="NCBI Taxonomy" id="105231"/>
    <lineage>
        <taxon>Eukaryota</taxon>
        <taxon>Viridiplantae</taxon>
        <taxon>Streptophyta</taxon>
        <taxon>Klebsormidiophyceae</taxon>
        <taxon>Klebsormidiales</taxon>
        <taxon>Klebsormidiaceae</taxon>
        <taxon>Klebsormidium</taxon>
    </lineage>
</organism>
<evidence type="ECO:0000256" key="4">
    <source>
        <dbReference type="SAM" id="MobiDB-lite"/>
    </source>
</evidence>
<sequence length="433" mass="46251">MSVLRKPELLSGHSSSVLCCEVNGTGQLLVSGSEDATARLWDLRTSECCQTFEGFGDNDVTSVTFSRTHEHQLFAAAGTTVRGFDFRGGGACDAFASYEFNRDEINQVAVNRKGTFLAAADDSGEVKIVDLATGSVFKTLRGVHTNICSGVQFHPKKSWEVVTGGLDAKLVTWDFSKGRPLQVFDLNENARAGSETSTQLFNPPLVHSVATPPEDSFSDAGHMAAVSQGDGAVAVYDLDYRDRQQSGKSASSRGAASAKGGGRSHGKSQKNSRMGDRNSDESGRKREDAGNGGDEETSVPGRRCCFGAVHGGHKSVAAYAGFARFGDPGEFLISGGNDGCVNLWRWQETAENRGEAEGESEGEGPSQSRSCASGDGSEDGRQVYSGARKETAKPLLLSLRHAKKVNWLTTSPQGNGKVIVADTSRHLRMYNFQ</sequence>
<keyword evidence="2" id="KW-0677">Repeat</keyword>
<dbReference type="OMA" id="GDLMVWG"/>
<dbReference type="PRINTS" id="PR00320">
    <property type="entry name" value="GPROTEINBRPT"/>
</dbReference>
<dbReference type="InterPro" id="IPR020472">
    <property type="entry name" value="WD40_PAC1"/>
</dbReference>
<dbReference type="PROSITE" id="PS50294">
    <property type="entry name" value="WD_REPEATS_REGION"/>
    <property type="match status" value="1"/>
</dbReference>
<dbReference type="OrthoDB" id="2161379at2759"/>
<dbReference type="Proteomes" id="UP000054558">
    <property type="component" value="Unassembled WGS sequence"/>
</dbReference>
<reference evidence="5 6" key="1">
    <citation type="journal article" date="2014" name="Nat. Commun.">
        <title>Klebsormidium flaccidum genome reveals primary factors for plant terrestrial adaptation.</title>
        <authorList>
            <person name="Hori K."/>
            <person name="Maruyama F."/>
            <person name="Fujisawa T."/>
            <person name="Togashi T."/>
            <person name="Yamamoto N."/>
            <person name="Seo M."/>
            <person name="Sato S."/>
            <person name="Yamada T."/>
            <person name="Mori H."/>
            <person name="Tajima N."/>
            <person name="Moriyama T."/>
            <person name="Ikeuchi M."/>
            <person name="Watanabe M."/>
            <person name="Wada H."/>
            <person name="Kobayashi K."/>
            <person name="Saito M."/>
            <person name="Masuda T."/>
            <person name="Sasaki-Sekimoto Y."/>
            <person name="Mashiguchi K."/>
            <person name="Awai K."/>
            <person name="Shimojima M."/>
            <person name="Masuda S."/>
            <person name="Iwai M."/>
            <person name="Nobusawa T."/>
            <person name="Narise T."/>
            <person name="Kondo S."/>
            <person name="Saito H."/>
            <person name="Sato R."/>
            <person name="Murakawa M."/>
            <person name="Ihara Y."/>
            <person name="Oshima-Yamada Y."/>
            <person name="Ohtaka K."/>
            <person name="Satoh M."/>
            <person name="Sonobe K."/>
            <person name="Ishii M."/>
            <person name="Ohtani R."/>
            <person name="Kanamori-Sato M."/>
            <person name="Honoki R."/>
            <person name="Miyazaki D."/>
            <person name="Mochizuki H."/>
            <person name="Umetsu J."/>
            <person name="Higashi K."/>
            <person name="Shibata D."/>
            <person name="Kamiya Y."/>
            <person name="Sato N."/>
            <person name="Nakamura Y."/>
            <person name="Tabata S."/>
            <person name="Ida S."/>
            <person name="Kurokawa K."/>
            <person name="Ohta H."/>
        </authorList>
    </citation>
    <scope>NUCLEOTIDE SEQUENCE [LARGE SCALE GENOMIC DNA]</scope>
    <source>
        <strain evidence="5 6">NIES-2285</strain>
    </source>
</reference>
<evidence type="ECO:0000256" key="2">
    <source>
        <dbReference type="ARBA" id="ARBA00022737"/>
    </source>
</evidence>
<dbReference type="EMBL" id="DF237054">
    <property type="protein sequence ID" value="GAQ82237.1"/>
    <property type="molecule type" value="Genomic_DNA"/>
</dbReference>
<dbReference type="InterPro" id="IPR015943">
    <property type="entry name" value="WD40/YVTN_repeat-like_dom_sf"/>
</dbReference>
<feature type="compositionally biased region" description="Basic and acidic residues" evidence="4">
    <location>
        <begin position="273"/>
        <end position="289"/>
    </location>
</feature>
<dbReference type="PANTHER" id="PTHR45296:SF1">
    <property type="entry name" value="TRANSDUCIN_WD40 REPEAT-LIKE SUPERFAMILY PROTEIN"/>
    <property type="match status" value="1"/>
</dbReference>
<dbReference type="STRING" id="105231.A0A1Y1I0D0"/>
<feature type="region of interest" description="Disordered" evidence="4">
    <location>
        <begin position="243"/>
        <end position="301"/>
    </location>
</feature>
<gene>
    <name evidence="5" type="ORF">KFL_001050030</name>
</gene>
<accession>A0A1Y1I0D0</accession>
<feature type="repeat" description="WD" evidence="3">
    <location>
        <begin position="10"/>
        <end position="51"/>
    </location>
</feature>
<dbReference type="InterPro" id="IPR036322">
    <property type="entry name" value="WD40_repeat_dom_sf"/>
</dbReference>
<evidence type="ECO:0000256" key="1">
    <source>
        <dbReference type="ARBA" id="ARBA00022574"/>
    </source>
</evidence>
<dbReference type="Gene3D" id="2.130.10.10">
    <property type="entry name" value="YVTN repeat-like/Quinoprotein amine dehydrogenase"/>
    <property type="match status" value="3"/>
</dbReference>
<dbReference type="SUPFAM" id="SSF50978">
    <property type="entry name" value="WD40 repeat-like"/>
    <property type="match status" value="1"/>
</dbReference>
<dbReference type="AlphaFoldDB" id="A0A1Y1I0D0"/>
<dbReference type="PANTHER" id="PTHR45296">
    <property type="entry name" value="TRANSDUCIN/WD40 REPEAT-LIKE SUPERFAMILY PROTEIN"/>
    <property type="match status" value="1"/>
</dbReference>
<feature type="compositionally biased region" description="Low complexity" evidence="4">
    <location>
        <begin position="246"/>
        <end position="258"/>
    </location>
</feature>
<feature type="region of interest" description="Disordered" evidence="4">
    <location>
        <begin position="195"/>
        <end position="221"/>
    </location>
</feature>
<evidence type="ECO:0000313" key="5">
    <source>
        <dbReference type="EMBL" id="GAQ82237.1"/>
    </source>
</evidence>
<protein>
    <submittedName>
        <fullName evidence="5">Uncharacterized protein</fullName>
    </submittedName>
</protein>
<dbReference type="PROSITE" id="PS50082">
    <property type="entry name" value="WD_REPEATS_2"/>
    <property type="match status" value="1"/>
</dbReference>
<name>A0A1Y1I0D0_KLENI</name>
<evidence type="ECO:0000256" key="3">
    <source>
        <dbReference type="PROSITE-ProRule" id="PRU00221"/>
    </source>
</evidence>
<feature type="region of interest" description="Disordered" evidence="4">
    <location>
        <begin position="351"/>
        <end position="387"/>
    </location>
</feature>
<dbReference type="Pfam" id="PF00400">
    <property type="entry name" value="WD40"/>
    <property type="match status" value="2"/>
</dbReference>
<proteinExistence type="predicted"/>
<dbReference type="InterPro" id="IPR019775">
    <property type="entry name" value="WD40_repeat_CS"/>
</dbReference>
<dbReference type="SMART" id="SM00320">
    <property type="entry name" value="WD40"/>
    <property type="match status" value="6"/>
</dbReference>
<evidence type="ECO:0000313" key="6">
    <source>
        <dbReference type="Proteomes" id="UP000054558"/>
    </source>
</evidence>
<dbReference type="InterPro" id="IPR001680">
    <property type="entry name" value="WD40_rpt"/>
</dbReference>